<protein>
    <submittedName>
        <fullName evidence="1">Uncharacterized protein</fullName>
    </submittedName>
</protein>
<dbReference type="AlphaFoldDB" id="A0AAD6RPL2"/>
<proteinExistence type="predicted"/>
<accession>A0AAD6RPL2</accession>
<reference evidence="1 2" key="1">
    <citation type="journal article" date="2023" name="Mol. Ecol. Resour.">
        <title>Chromosome-level genome assembly of a triploid poplar Populus alba 'Berolinensis'.</title>
        <authorList>
            <person name="Chen S."/>
            <person name="Yu Y."/>
            <person name="Wang X."/>
            <person name="Wang S."/>
            <person name="Zhang T."/>
            <person name="Zhou Y."/>
            <person name="He R."/>
            <person name="Meng N."/>
            <person name="Wang Y."/>
            <person name="Liu W."/>
            <person name="Liu Z."/>
            <person name="Liu J."/>
            <person name="Guo Q."/>
            <person name="Huang H."/>
            <person name="Sederoff R.R."/>
            <person name="Wang G."/>
            <person name="Qu G."/>
            <person name="Chen S."/>
        </authorList>
    </citation>
    <scope>NUCLEOTIDE SEQUENCE [LARGE SCALE GENOMIC DNA]</scope>
    <source>
        <strain evidence="1">SC-2020</strain>
    </source>
</reference>
<dbReference type="Proteomes" id="UP001164929">
    <property type="component" value="Chromosome 1"/>
</dbReference>
<evidence type="ECO:0000313" key="1">
    <source>
        <dbReference type="EMBL" id="KAJ7011832.1"/>
    </source>
</evidence>
<organism evidence="1 2">
    <name type="scientific">Populus alba x Populus x berolinensis</name>
    <dbReference type="NCBI Taxonomy" id="444605"/>
    <lineage>
        <taxon>Eukaryota</taxon>
        <taxon>Viridiplantae</taxon>
        <taxon>Streptophyta</taxon>
        <taxon>Embryophyta</taxon>
        <taxon>Tracheophyta</taxon>
        <taxon>Spermatophyta</taxon>
        <taxon>Magnoliopsida</taxon>
        <taxon>eudicotyledons</taxon>
        <taxon>Gunneridae</taxon>
        <taxon>Pentapetalae</taxon>
        <taxon>rosids</taxon>
        <taxon>fabids</taxon>
        <taxon>Malpighiales</taxon>
        <taxon>Salicaceae</taxon>
        <taxon>Saliceae</taxon>
        <taxon>Populus</taxon>
    </lineage>
</organism>
<name>A0AAD6RPL2_9ROSI</name>
<gene>
    <name evidence="1" type="ORF">NC653_002049</name>
</gene>
<sequence>MIMKIMRMKKVMIIFLLIKKDLNFIMNLKISGLITYKVMFNLLKLWMVHSTRRMNGI</sequence>
<comment type="caution">
    <text evidence="1">The sequence shown here is derived from an EMBL/GenBank/DDBJ whole genome shotgun (WGS) entry which is preliminary data.</text>
</comment>
<keyword evidence="2" id="KW-1185">Reference proteome</keyword>
<evidence type="ECO:0000313" key="2">
    <source>
        <dbReference type="Proteomes" id="UP001164929"/>
    </source>
</evidence>
<dbReference type="EMBL" id="JAQIZT010000001">
    <property type="protein sequence ID" value="KAJ7011832.1"/>
    <property type="molecule type" value="Genomic_DNA"/>
</dbReference>